<dbReference type="HOGENOM" id="CLU_2736386_0_0_10"/>
<evidence type="ECO:0000313" key="1">
    <source>
        <dbReference type="EMBL" id="EEC96523.1"/>
    </source>
</evidence>
<sequence length="71" mass="8883">MYLTFRIKEDHAEKVFRKHIDKLFHKDRETRRKDKWEKTKNFFFDLGTKNKKAANHLSHRDSRQPLKTYNY</sequence>
<dbReference type="STRING" id="537006.PRABACTJOHN_02074"/>
<dbReference type="AlphaFoldDB" id="B7BAL7"/>
<accession>B7BAL7</accession>
<dbReference type="Proteomes" id="UP000005510">
    <property type="component" value="Unassembled WGS sequence"/>
</dbReference>
<reference evidence="1 2" key="2">
    <citation type="submission" date="2008-10" db="EMBL/GenBank/DDBJ databases">
        <authorList>
            <person name="Fulton L."/>
            <person name="Clifton S."/>
            <person name="Fulton B."/>
            <person name="Xu J."/>
            <person name="Minx P."/>
            <person name="Pepin K.H."/>
            <person name="Johnson M."/>
            <person name="Bhonagiri V."/>
            <person name="Nash W.E."/>
            <person name="Mardis E.R."/>
            <person name="Wilson R.K."/>
        </authorList>
    </citation>
    <scope>NUCLEOTIDE SEQUENCE [LARGE SCALE GENOMIC DNA]</scope>
    <source>
        <strain evidence="1 2">DSM 18315</strain>
    </source>
</reference>
<protein>
    <submittedName>
        <fullName evidence="1">Uncharacterized protein</fullName>
    </submittedName>
</protein>
<gene>
    <name evidence="1" type="ORF">PRABACTJOHN_02074</name>
</gene>
<organism evidence="1 2">
    <name type="scientific">Parabacteroides johnsonii DSM 18315</name>
    <dbReference type="NCBI Taxonomy" id="537006"/>
    <lineage>
        <taxon>Bacteria</taxon>
        <taxon>Pseudomonadati</taxon>
        <taxon>Bacteroidota</taxon>
        <taxon>Bacteroidia</taxon>
        <taxon>Bacteroidales</taxon>
        <taxon>Tannerellaceae</taxon>
        <taxon>Parabacteroides</taxon>
    </lineage>
</organism>
<name>B7BAL7_9BACT</name>
<reference evidence="1 2" key="1">
    <citation type="submission" date="2008-10" db="EMBL/GenBank/DDBJ databases">
        <title>Draft genome sequence of Parabacteroides johnsonii (DSM 18315).</title>
        <authorList>
            <person name="Sudarsanam P."/>
            <person name="Ley R."/>
            <person name="Guruge J."/>
            <person name="Turnbaugh P.J."/>
            <person name="Mahowald M."/>
            <person name="Liep D."/>
            <person name="Gordon J."/>
        </authorList>
    </citation>
    <scope>NUCLEOTIDE SEQUENCE [LARGE SCALE GENOMIC DNA]</scope>
    <source>
        <strain evidence="1 2">DSM 18315</strain>
    </source>
</reference>
<dbReference type="EMBL" id="ABYH01000232">
    <property type="protein sequence ID" value="EEC96523.1"/>
    <property type="molecule type" value="Genomic_DNA"/>
</dbReference>
<evidence type="ECO:0000313" key="2">
    <source>
        <dbReference type="Proteomes" id="UP000005510"/>
    </source>
</evidence>
<comment type="caution">
    <text evidence="1">The sequence shown here is derived from an EMBL/GenBank/DDBJ whole genome shotgun (WGS) entry which is preliminary data.</text>
</comment>
<proteinExistence type="predicted"/>